<dbReference type="OrthoDB" id="4187030at2759"/>
<evidence type="ECO:0000259" key="1">
    <source>
        <dbReference type="Pfam" id="PF22936"/>
    </source>
</evidence>
<dbReference type="AlphaFoldDB" id="A0A0J9EMI0"/>
<dbReference type="Pfam" id="PF22936">
    <property type="entry name" value="Pol_BBD"/>
    <property type="match status" value="1"/>
</dbReference>
<reference evidence="2" key="1">
    <citation type="submission" date="2010-03" db="EMBL/GenBank/DDBJ databases">
        <title>Annotation of Blastomyces dermatitidis strain ATCC 18188.</title>
        <authorList>
            <consortium name="The Broad Institute Genome Sequencing Platform"/>
            <consortium name="Broad Institute Genome Sequencing Center for Infectious Disease."/>
            <person name="Cuomo C."/>
            <person name="Klein B."/>
            <person name="Sullivan T."/>
            <person name="Heitman J."/>
            <person name="Young S."/>
            <person name="Zeng Q."/>
            <person name="Gargeya S."/>
            <person name="Alvarado L."/>
            <person name="Berlin A.M."/>
            <person name="Chapman S.B."/>
            <person name="Chen Z."/>
            <person name="Freedman E."/>
            <person name="Gellesch M."/>
            <person name="Goldberg J."/>
            <person name="Griggs A."/>
            <person name="Gujja S."/>
            <person name="Heilman E."/>
            <person name="Heiman D."/>
            <person name="Howarth C."/>
            <person name="Mehta T."/>
            <person name="Neiman D."/>
            <person name="Pearson M."/>
            <person name="Roberts A."/>
            <person name="Saif S."/>
            <person name="Shea T."/>
            <person name="Shenoy N."/>
            <person name="Sisk P."/>
            <person name="Stolte C."/>
            <person name="Sykes S."/>
            <person name="White J."/>
            <person name="Yandava C."/>
            <person name="Haas B."/>
            <person name="Nusbaum C."/>
            <person name="Birren B."/>
        </authorList>
    </citation>
    <scope>NUCLEOTIDE SEQUENCE</scope>
    <source>
        <strain evidence="2">ATCC 18188</strain>
    </source>
</reference>
<evidence type="ECO:0000313" key="2">
    <source>
        <dbReference type="EMBL" id="KMW67282.1"/>
    </source>
</evidence>
<protein>
    <recommendedName>
        <fullName evidence="1">Retrovirus-related Pol polyprotein from transposon TNT 1-94-like beta-barrel domain-containing protein</fullName>
    </recommendedName>
</protein>
<sequence length="467" mass="54058">MSSATVHLSVPGDWKLWYKHMLGYAKDKKVSDFINLDKPDIFSELEEPLEPECPEEATAEAKIAYDIKVTAWKIKYMKYEKLNQGMTKIRDVIWRTVNATELRHVHSEDDDVKEIIHLLRDQLSPMTADYQDDVRTRYHDLCKAPKNRGIEKWLNDWSLIEDDIKEADIAGQFNLKKDFLNANLAIDAGYAQAWAKNVRHDKDVISLIELVKDFKERYREMGILKGDKPMNFTTLNGRSVTFGNCICRARHRYTQCYYLNPSRKPPGWKENGEKRTQIDQALKNQELKRRIDHAISRDSSTNTDMVDANEAVLGGMVLKQSVPQSIDHQSIDHQSIDHQPIDHQPIDHQSIDQQIRKISMNSSHSHSYLRNSWIFDTGAEQHICNNRTCFLSFTPANENAEVYTGDSSTKVEGYETVRTIMINEAGKQFNVNLTNAAYIPNFHTNIITWKPCFHIEGIYYDGKDFRL</sequence>
<accession>A0A0J9EMI0</accession>
<gene>
    <name evidence="2" type="ORF">BDDG_12025</name>
</gene>
<dbReference type="Proteomes" id="UP000007802">
    <property type="component" value="Unassembled WGS sequence"/>
</dbReference>
<dbReference type="InterPro" id="IPR054722">
    <property type="entry name" value="PolX-like_BBD"/>
</dbReference>
<feature type="domain" description="Retrovirus-related Pol polyprotein from transposon TNT 1-94-like beta-barrel" evidence="1">
    <location>
        <begin position="373"/>
        <end position="448"/>
    </location>
</feature>
<proteinExistence type="predicted"/>
<dbReference type="EMBL" id="GG749420">
    <property type="protein sequence ID" value="KMW67282.1"/>
    <property type="molecule type" value="Genomic_DNA"/>
</dbReference>
<name>A0A0J9EMI0_AJEDA</name>
<organism evidence="2">
    <name type="scientific">Ajellomyces dermatitidis (strain ATCC 18188 / CBS 674.68)</name>
    <name type="common">Blastomyces dermatitidis</name>
    <dbReference type="NCBI Taxonomy" id="653446"/>
    <lineage>
        <taxon>Eukaryota</taxon>
        <taxon>Fungi</taxon>
        <taxon>Dikarya</taxon>
        <taxon>Ascomycota</taxon>
        <taxon>Pezizomycotina</taxon>
        <taxon>Eurotiomycetes</taxon>
        <taxon>Eurotiomycetidae</taxon>
        <taxon>Onygenales</taxon>
        <taxon>Ajellomycetaceae</taxon>
        <taxon>Blastomyces</taxon>
    </lineage>
</organism>